<feature type="compositionally biased region" description="Basic and acidic residues" evidence="1">
    <location>
        <begin position="8"/>
        <end position="18"/>
    </location>
</feature>
<evidence type="ECO:0000313" key="3">
    <source>
        <dbReference type="EMBL" id="SFO74545.1"/>
    </source>
</evidence>
<feature type="region of interest" description="Disordered" evidence="1">
    <location>
        <begin position="1"/>
        <end position="20"/>
    </location>
</feature>
<dbReference type="OrthoDB" id="5639206at2"/>
<reference evidence="4" key="1">
    <citation type="submission" date="2016-10" db="EMBL/GenBank/DDBJ databases">
        <authorList>
            <person name="Varghese N."/>
            <person name="Submissions S."/>
        </authorList>
    </citation>
    <scope>NUCLEOTIDE SEQUENCE [LARGE SCALE GENOMIC DNA]</scope>
    <source>
        <strain evidence="4">DSM 44208</strain>
    </source>
</reference>
<evidence type="ECO:0000256" key="1">
    <source>
        <dbReference type="SAM" id="MobiDB-lite"/>
    </source>
</evidence>
<feature type="region of interest" description="Disordered" evidence="1">
    <location>
        <begin position="122"/>
        <end position="152"/>
    </location>
</feature>
<dbReference type="InterPro" id="IPR014710">
    <property type="entry name" value="RmlC-like_jellyroll"/>
</dbReference>
<feature type="domain" description="Cupin type-2" evidence="2">
    <location>
        <begin position="186"/>
        <end position="259"/>
    </location>
</feature>
<evidence type="ECO:0000313" key="4">
    <source>
        <dbReference type="Proteomes" id="UP000198857"/>
    </source>
</evidence>
<organism evidence="3 4">
    <name type="scientific">Geodermatophilus dictyosporus</name>
    <dbReference type="NCBI Taxonomy" id="1523247"/>
    <lineage>
        <taxon>Bacteria</taxon>
        <taxon>Bacillati</taxon>
        <taxon>Actinomycetota</taxon>
        <taxon>Actinomycetes</taxon>
        <taxon>Geodermatophilales</taxon>
        <taxon>Geodermatophilaceae</taxon>
        <taxon>Geodermatophilus</taxon>
    </lineage>
</organism>
<dbReference type="GO" id="GO:0016853">
    <property type="term" value="F:isomerase activity"/>
    <property type="evidence" value="ECO:0007669"/>
    <property type="project" value="UniProtKB-KW"/>
</dbReference>
<dbReference type="Gene3D" id="2.60.120.10">
    <property type="entry name" value="Jelly Rolls"/>
    <property type="match status" value="2"/>
</dbReference>
<dbReference type="EMBL" id="FOWQ01000001">
    <property type="protein sequence ID" value="SFO74545.1"/>
    <property type="molecule type" value="Genomic_DNA"/>
</dbReference>
<name>A0A1I5JP67_9ACTN</name>
<dbReference type="AlphaFoldDB" id="A0A1I5JP67"/>
<dbReference type="Proteomes" id="UP000198857">
    <property type="component" value="Unassembled WGS sequence"/>
</dbReference>
<proteinExistence type="predicted"/>
<dbReference type="Pfam" id="PF07883">
    <property type="entry name" value="Cupin_2"/>
    <property type="match status" value="2"/>
</dbReference>
<protein>
    <submittedName>
        <fullName evidence="3">Mannose-6-phosphate isomerase, cupin superfamily</fullName>
    </submittedName>
</protein>
<dbReference type="SUPFAM" id="SSF51182">
    <property type="entry name" value="RmlC-like cupins"/>
    <property type="match status" value="1"/>
</dbReference>
<sequence length="283" mass="30558">MPDPALVDPHRLPEEADRTAPMGGWQLRRVHRTDGGELTSAILPAGHTTPAAWHDGVSEIWYVCAGVGQVWTHDGATARTVDLRPGRSLLLSPGLRYQVRSTAVDAVELVLAVLPPWDTGRTHLTKGPWTPSRDAGPEPVLEEPPAESSSTAVEVRDLPWAADYAAPDGSEIRLLPTLAAGGLVHCLVHPGQRTRAVRHRTVTELWYVLDGLGELARWDGGVDAAPRVLTLRSGTSVGIPVRTAFQFRCTGLDPLRLLLLTMPQWPGADEADTSVGELDAWST</sequence>
<dbReference type="InterPro" id="IPR011051">
    <property type="entry name" value="RmlC_Cupin_sf"/>
</dbReference>
<feature type="domain" description="Cupin type-2" evidence="2">
    <location>
        <begin position="42"/>
        <end position="110"/>
    </location>
</feature>
<dbReference type="InterPro" id="IPR013096">
    <property type="entry name" value="Cupin_2"/>
</dbReference>
<gene>
    <name evidence="3" type="ORF">SAMN05660464_0916</name>
</gene>
<accession>A0A1I5JP67</accession>
<keyword evidence="4" id="KW-1185">Reference proteome</keyword>
<evidence type="ECO:0000259" key="2">
    <source>
        <dbReference type="Pfam" id="PF07883"/>
    </source>
</evidence>
<dbReference type="STRING" id="1523247.SAMN05660464_0916"/>
<keyword evidence="3" id="KW-0413">Isomerase</keyword>